<keyword evidence="1" id="KW-1133">Transmembrane helix</keyword>
<evidence type="ECO:0008006" key="4">
    <source>
        <dbReference type="Google" id="ProtNLM"/>
    </source>
</evidence>
<keyword evidence="3" id="KW-1185">Reference proteome</keyword>
<evidence type="ECO:0000313" key="2">
    <source>
        <dbReference type="EMBL" id="MDF3300512.1"/>
    </source>
</evidence>
<protein>
    <recommendedName>
        <fullName evidence="4">DUF3592 domain-containing protein</fullName>
    </recommendedName>
</protein>
<gene>
    <name evidence="2" type="ORF">P3H78_18170</name>
</gene>
<dbReference type="Proteomes" id="UP001221150">
    <property type="component" value="Unassembled WGS sequence"/>
</dbReference>
<feature type="transmembrane region" description="Helical" evidence="1">
    <location>
        <begin position="142"/>
        <end position="160"/>
    </location>
</feature>
<comment type="caution">
    <text evidence="2">The sequence shown here is derived from an EMBL/GenBank/DDBJ whole genome shotgun (WGS) entry which is preliminary data.</text>
</comment>
<dbReference type="RefSeq" id="WP_276110058.1">
    <property type="nucleotide sequence ID" value="NZ_JARJBB010000008.1"/>
</dbReference>
<organism evidence="2 3">
    <name type="scientific">Streptomyces tropicalis</name>
    <dbReference type="NCBI Taxonomy" id="3034234"/>
    <lineage>
        <taxon>Bacteria</taxon>
        <taxon>Bacillati</taxon>
        <taxon>Actinomycetota</taxon>
        <taxon>Actinomycetes</taxon>
        <taxon>Kitasatosporales</taxon>
        <taxon>Streptomycetaceae</taxon>
        <taxon>Streptomyces</taxon>
    </lineage>
</organism>
<accession>A0ABT6A784</accession>
<reference evidence="2 3" key="1">
    <citation type="submission" date="2023-03" db="EMBL/GenBank/DDBJ databases">
        <title>Draft genome sequence of Streptomyces sp. K1PA1 isolated from peat swamp forest in Thailand.</title>
        <authorList>
            <person name="Klaysubun C."/>
            <person name="Duangmal K."/>
        </authorList>
    </citation>
    <scope>NUCLEOTIDE SEQUENCE [LARGE SCALE GENOMIC DNA]</scope>
    <source>
        <strain evidence="2 3">K1PA1</strain>
    </source>
</reference>
<keyword evidence="1" id="KW-0472">Membrane</keyword>
<proteinExistence type="predicted"/>
<evidence type="ECO:0000256" key="1">
    <source>
        <dbReference type="SAM" id="Phobius"/>
    </source>
</evidence>
<keyword evidence="1" id="KW-0812">Transmembrane</keyword>
<evidence type="ECO:0000313" key="3">
    <source>
        <dbReference type="Proteomes" id="UP001221150"/>
    </source>
</evidence>
<sequence>MQKNTRTRRWGRVLAAAVTALIGAVVLTANVVHVVRAEGRISALRAHGRRVPGDAEIVRHCSGGRFTECSTTSVWLDFRDGRGIPVTAVEPRLATSLYVPAGPADADGRVRTTVVYDPAAPEEAQAAGALDWGPLDLAGHRWFAFAVGLVLAGAGAVALLSENGSGGR</sequence>
<dbReference type="EMBL" id="JARJBB010000008">
    <property type="protein sequence ID" value="MDF3300512.1"/>
    <property type="molecule type" value="Genomic_DNA"/>
</dbReference>
<name>A0ABT6A784_9ACTN</name>